<feature type="signal peptide" evidence="1">
    <location>
        <begin position="1"/>
        <end position="25"/>
    </location>
</feature>
<protein>
    <recommendedName>
        <fullName evidence="4">F-box domain-containing protein</fullName>
    </recommendedName>
</protein>
<organism evidence="2 3">
    <name type="scientific">Favolaschia claudopus</name>
    <dbReference type="NCBI Taxonomy" id="2862362"/>
    <lineage>
        <taxon>Eukaryota</taxon>
        <taxon>Fungi</taxon>
        <taxon>Dikarya</taxon>
        <taxon>Basidiomycota</taxon>
        <taxon>Agaricomycotina</taxon>
        <taxon>Agaricomycetes</taxon>
        <taxon>Agaricomycetidae</taxon>
        <taxon>Agaricales</taxon>
        <taxon>Marasmiineae</taxon>
        <taxon>Mycenaceae</taxon>
        <taxon>Favolaschia</taxon>
    </lineage>
</organism>
<feature type="chain" id="PRO_5043317537" description="F-box domain-containing protein" evidence="1">
    <location>
        <begin position="26"/>
        <end position="481"/>
    </location>
</feature>
<evidence type="ECO:0008006" key="4">
    <source>
        <dbReference type="Google" id="ProtNLM"/>
    </source>
</evidence>
<reference evidence="2 3" key="1">
    <citation type="journal article" date="2024" name="J Genomics">
        <title>Draft genome sequencing and assembly of Favolaschia claudopus CIRM-BRFM 2984 isolated from oak limbs.</title>
        <authorList>
            <person name="Navarro D."/>
            <person name="Drula E."/>
            <person name="Chaduli D."/>
            <person name="Cazenave R."/>
            <person name="Ahrendt S."/>
            <person name="Wang J."/>
            <person name="Lipzen A."/>
            <person name="Daum C."/>
            <person name="Barry K."/>
            <person name="Grigoriev I.V."/>
            <person name="Favel A."/>
            <person name="Rosso M.N."/>
            <person name="Martin F."/>
        </authorList>
    </citation>
    <scope>NUCLEOTIDE SEQUENCE [LARGE SCALE GENOMIC DNA]</scope>
    <source>
        <strain evidence="2 3">CIRM-BRFM 2984</strain>
    </source>
</reference>
<name>A0AAW0BDE6_9AGAR</name>
<proteinExistence type="predicted"/>
<evidence type="ECO:0000313" key="2">
    <source>
        <dbReference type="EMBL" id="KAK7024091.1"/>
    </source>
</evidence>
<dbReference type="EMBL" id="JAWWNJ010000035">
    <property type="protein sequence ID" value="KAK7024091.1"/>
    <property type="molecule type" value="Genomic_DNA"/>
</dbReference>
<keyword evidence="1" id="KW-0732">Signal</keyword>
<keyword evidence="3" id="KW-1185">Reference proteome</keyword>
<sequence length="481" mass="55064">MALTLLLLPLELQFIIVKFLAISNGWPWSKDGLPKVYTRHVAAVSLVCRHLRQLCLPLLFSHLKISHTDQLYMLSNKCEMELEFASRIRRLNLSYLYSPVQRGDILPTLLPLLRSLIWLDFPVNRIDATLLSIFNSHPTLVTVAICDIDLVALKRLSKLTSLSLSKLRVRSALSTISFGLQDPTYRSLARRGLRIVHLNVLDAYRTTGGPDTFTVSGLEELEIKLHRQRTFPMAWLPTFVPRHDNLWLVTFNASASTWMCNPDVPFASQFIAALDRESPNHTIHLVAFSISRTECSSDLENWPVVHAEFQLTGGSFNAGFRLGSSLAPHLSSLKIQMPTHTKRLVKFNDFIASISLFQSLERLELQYLYKNLVQEKISWPIPPFQTSKCIIAHFTLRWLSRCLLERLSFLHFIRIIDRGVDILPNRQYIPWELDVVFKAGSNGEVEICRPPVHLMAEQYSVPDLDAPLDYSRSQTEEIYCE</sequence>
<gene>
    <name evidence="2" type="ORF">R3P38DRAFT_2531009</name>
</gene>
<dbReference type="Proteomes" id="UP001362999">
    <property type="component" value="Unassembled WGS sequence"/>
</dbReference>
<comment type="caution">
    <text evidence="2">The sequence shown here is derived from an EMBL/GenBank/DDBJ whole genome shotgun (WGS) entry which is preliminary data.</text>
</comment>
<accession>A0AAW0BDE6</accession>
<evidence type="ECO:0000256" key="1">
    <source>
        <dbReference type="SAM" id="SignalP"/>
    </source>
</evidence>
<dbReference type="AlphaFoldDB" id="A0AAW0BDE6"/>
<evidence type="ECO:0000313" key="3">
    <source>
        <dbReference type="Proteomes" id="UP001362999"/>
    </source>
</evidence>